<evidence type="ECO:0000313" key="1">
    <source>
        <dbReference type="EMBL" id="ETV84019.1"/>
    </source>
</evidence>
<dbReference type="RefSeq" id="XP_009825711.1">
    <property type="nucleotide sequence ID" value="XM_009827409.1"/>
</dbReference>
<dbReference type="OrthoDB" id="118844at2759"/>
<protein>
    <recommendedName>
        <fullName evidence="2">MULE transposase domain-containing protein</fullName>
    </recommendedName>
</protein>
<dbReference type="EMBL" id="KI913119">
    <property type="protein sequence ID" value="ETV84019.1"/>
    <property type="molecule type" value="Genomic_DNA"/>
</dbReference>
<proteinExistence type="predicted"/>
<reference evidence="1" key="1">
    <citation type="submission" date="2013-12" db="EMBL/GenBank/DDBJ databases">
        <title>The Genome Sequence of Aphanomyces astaci APO3.</title>
        <authorList>
            <consortium name="The Broad Institute Genomics Platform"/>
            <person name="Russ C."/>
            <person name="Tyler B."/>
            <person name="van West P."/>
            <person name="Dieguez-Uribeondo J."/>
            <person name="Young S.K."/>
            <person name="Zeng Q."/>
            <person name="Gargeya S."/>
            <person name="Fitzgerald M."/>
            <person name="Abouelleil A."/>
            <person name="Alvarado L."/>
            <person name="Chapman S.B."/>
            <person name="Gainer-Dewar J."/>
            <person name="Goldberg J."/>
            <person name="Griggs A."/>
            <person name="Gujja S."/>
            <person name="Hansen M."/>
            <person name="Howarth C."/>
            <person name="Imamovic A."/>
            <person name="Ireland A."/>
            <person name="Larimer J."/>
            <person name="McCowan C."/>
            <person name="Murphy C."/>
            <person name="Pearson M."/>
            <person name="Poon T.W."/>
            <person name="Priest M."/>
            <person name="Roberts A."/>
            <person name="Saif S."/>
            <person name="Shea T."/>
            <person name="Sykes S."/>
            <person name="Wortman J."/>
            <person name="Nusbaum C."/>
            <person name="Birren B."/>
        </authorList>
    </citation>
    <scope>NUCLEOTIDE SEQUENCE [LARGE SCALE GENOMIC DNA]</scope>
    <source>
        <strain evidence="1">APO3</strain>
    </source>
</reference>
<name>W4GYC6_APHAT</name>
<dbReference type="GeneID" id="20805374"/>
<dbReference type="AlphaFoldDB" id="W4GYC6"/>
<sequence>MESSGTNRYRHLRNYKCSDTKRSYYLFVRSEYEETYSQLLRVSAEAFDTFFDYHLEVATCSIDHTQYIQTALKKQWPQVHVVSCAIHML</sequence>
<organism evidence="1">
    <name type="scientific">Aphanomyces astaci</name>
    <name type="common">Crayfish plague agent</name>
    <dbReference type="NCBI Taxonomy" id="112090"/>
    <lineage>
        <taxon>Eukaryota</taxon>
        <taxon>Sar</taxon>
        <taxon>Stramenopiles</taxon>
        <taxon>Oomycota</taxon>
        <taxon>Saprolegniomycetes</taxon>
        <taxon>Saprolegniales</taxon>
        <taxon>Verrucalvaceae</taxon>
        <taxon>Aphanomyces</taxon>
    </lineage>
</organism>
<accession>W4GYC6</accession>
<gene>
    <name evidence="1" type="ORF">H257_03378</name>
</gene>
<dbReference type="VEuPathDB" id="FungiDB:H257_03378"/>
<evidence type="ECO:0008006" key="2">
    <source>
        <dbReference type="Google" id="ProtNLM"/>
    </source>
</evidence>